<dbReference type="InterPro" id="IPR005950">
    <property type="entry name" value="ModA"/>
</dbReference>
<evidence type="ECO:0000256" key="4">
    <source>
        <dbReference type="SAM" id="SignalP"/>
    </source>
</evidence>
<dbReference type="PIRSF" id="PIRSF004846">
    <property type="entry name" value="ModA"/>
    <property type="match status" value="1"/>
</dbReference>
<feature type="chain" id="PRO_5045905478" evidence="4">
    <location>
        <begin position="23"/>
        <end position="260"/>
    </location>
</feature>
<dbReference type="InterPro" id="IPR050682">
    <property type="entry name" value="ModA/WtpA"/>
</dbReference>
<proteinExistence type="inferred from homology"/>
<dbReference type="Pfam" id="PF13531">
    <property type="entry name" value="SBP_bac_11"/>
    <property type="match status" value="1"/>
</dbReference>
<organism evidence="5 6">
    <name type="scientific">Pseudonocardia eucalypti</name>
    <dbReference type="NCBI Taxonomy" id="648755"/>
    <lineage>
        <taxon>Bacteria</taxon>
        <taxon>Bacillati</taxon>
        <taxon>Actinomycetota</taxon>
        <taxon>Actinomycetes</taxon>
        <taxon>Pseudonocardiales</taxon>
        <taxon>Pseudonocardiaceae</taxon>
        <taxon>Pseudonocardia</taxon>
    </lineage>
</organism>
<keyword evidence="2" id="KW-0479">Metal-binding</keyword>
<dbReference type="PANTHER" id="PTHR30632:SF0">
    <property type="entry name" value="SULFATE-BINDING PROTEIN"/>
    <property type="match status" value="1"/>
</dbReference>
<name>A0ABP9PIV9_9PSEU</name>
<dbReference type="CDD" id="cd13538">
    <property type="entry name" value="PBP2_ModA_like_1"/>
    <property type="match status" value="1"/>
</dbReference>
<protein>
    <submittedName>
        <fullName evidence="5">Molybdate ABC transporter substrate-binding protein</fullName>
    </submittedName>
</protein>
<evidence type="ECO:0000313" key="6">
    <source>
        <dbReference type="Proteomes" id="UP001428817"/>
    </source>
</evidence>
<evidence type="ECO:0000256" key="2">
    <source>
        <dbReference type="ARBA" id="ARBA00022723"/>
    </source>
</evidence>
<dbReference type="RefSeq" id="WP_185058649.1">
    <property type="nucleotide sequence ID" value="NZ_BAABJP010000001.1"/>
</dbReference>
<sequence>MRRLVVAVAVLGLGLLAGCGGGETGAAGPTREQGAPMTTLTVSAAASLTDVFDQLGKTFEQQNPGATVRFNYGGSSDLATQIVNGAPVDVFAAANTSTMDKVSQARLTSAPPQVFVTNKLQIAVPAGNPKGLHGFADLTKLDLKVVVCAPQVPCGSATKQVEKATNLTLKPVSEEADVRSVLSKVTSGDADAGLVYVTDVRSAGDKLTGVDFPEADKAINRYPIAQLTNASQPQLATKFIELVRGPEGKKALVDAGFATP</sequence>
<reference evidence="6" key="1">
    <citation type="journal article" date="2019" name="Int. J. Syst. Evol. Microbiol.">
        <title>The Global Catalogue of Microorganisms (GCM) 10K type strain sequencing project: providing services to taxonomists for standard genome sequencing and annotation.</title>
        <authorList>
            <consortium name="The Broad Institute Genomics Platform"/>
            <consortium name="The Broad Institute Genome Sequencing Center for Infectious Disease"/>
            <person name="Wu L."/>
            <person name="Ma J."/>
        </authorList>
    </citation>
    <scope>NUCLEOTIDE SEQUENCE [LARGE SCALE GENOMIC DNA]</scope>
    <source>
        <strain evidence="6">JCM 18303</strain>
    </source>
</reference>
<comment type="caution">
    <text evidence="5">The sequence shown here is derived from an EMBL/GenBank/DDBJ whole genome shotgun (WGS) entry which is preliminary data.</text>
</comment>
<dbReference type="Proteomes" id="UP001428817">
    <property type="component" value="Unassembled WGS sequence"/>
</dbReference>
<evidence type="ECO:0000313" key="5">
    <source>
        <dbReference type="EMBL" id="GAA5145638.1"/>
    </source>
</evidence>
<dbReference type="SUPFAM" id="SSF53850">
    <property type="entry name" value="Periplasmic binding protein-like II"/>
    <property type="match status" value="1"/>
</dbReference>
<keyword evidence="3 4" id="KW-0732">Signal</keyword>
<comment type="similarity">
    <text evidence="1">Belongs to the bacterial solute-binding protein ModA family.</text>
</comment>
<dbReference type="NCBIfam" id="TIGR01256">
    <property type="entry name" value="modA"/>
    <property type="match status" value="1"/>
</dbReference>
<evidence type="ECO:0000256" key="3">
    <source>
        <dbReference type="ARBA" id="ARBA00022729"/>
    </source>
</evidence>
<accession>A0ABP9PIV9</accession>
<dbReference type="Gene3D" id="3.40.190.10">
    <property type="entry name" value="Periplasmic binding protein-like II"/>
    <property type="match status" value="2"/>
</dbReference>
<gene>
    <name evidence="5" type="primary">modA</name>
    <name evidence="5" type="ORF">GCM10023321_03850</name>
</gene>
<keyword evidence="6" id="KW-1185">Reference proteome</keyword>
<dbReference type="PROSITE" id="PS51257">
    <property type="entry name" value="PROKAR_LIPOPROTEIN"/>
    <property type="match status" value="1"/>
</dbReference>
<evidence type="ECO:0000256" key="1">
    <source>
        <dbReference type="ARBA" id="ARBA00009175"/>
    </source>
</evidence>
<feature type="signal peptide" evidence="4">
    <location>
        <begin position="1"/>
        <end position="22"/>
    </location>
</feature>
<dbReference type="EMBL" id="BAABJP010000001">
    <property type="protein sequence ID" value="GAA5145638.1"/>
    <property type="molecule type" value="Genomic_DNA"/>
</dbReference>
<dbReference type="PANTHER" id="PTHR30632">
    <property type="entry name" value="MOLYBDATE-BINDING PERIPLASMIC PROTEIN"/>
    <property type="match status" value="1"/>
</dbReference>